<dbReference type="EMBL" id="JBBPBM010000043">
    <property type="protein sequence ID" value="KAK8523126.1"/>
    <property type="molecule type" value="Genomic_DNA"/>
</dbReference>
<organism evidence="1 2">
    <name type="scientific">Hibiscus sabdariffa</name>
    <name type="common">roselle</name>
    <dbReference type="NCBI Taxonomy" id="183260"/>
    <lineage>
        <taxon>Eukaryota</taxon>
        <taxon>Viridiplantae</taxon>
        <taxon>Streptophyta</taxon>
        <taxon>Embryophyta</taxon>
        <taxon>Tracheophyta</taxon>
        <taxon>Spermatophyta</taxon>
        <taxon>Magnoliopsida</taxon>
        <taxon>eudicotyledons</taxon>
        <taxon>Gunneridae</taxon>
        <taxon>Pentapetalae</taxon>
        <taxon>rosids</taxon>
        <taxon>malvids</taxon>
        <taxon>Malvales</taxon>
        <taxon>Malvaceae</taxon>
        <taxon>Malvoideae</taxon>
        <taxon>Hibiscus</taxon>
    </lineage>
</organism>
<comment type="caution">
    <text evidence="1">The sequence shown here is derived from an EMBL/GenBank/DDBJ whole genome shotgun (WGS) entry which is preliminary data.</text>
</comment>
<evidence type="ECO:0000313" key="2">
    <source>
        <dbReference type="Proteomes" id="UP001472677"/>
    </source>
</evidence>
<proteinExistence type="predicted"/>
<evidence type="ECO:0000313" key="1">
    <source>
        <dbReference type="EMBL" id="KAK8523126.1"/>
    </source>
</evidence>
<reference evidence="1 2" key="1">
    <citation type="journal article" date="2024" name="G3 (Bethesda)">
        <title>Genome assembly of Hibiscus sabdariffa L. provides insights into metabolisms of medicinal natural products.</title>
        <authorList>
            <person name="Kim T."/>
        </authorList>
    </citation>
    <scope>NUCLEOTIDE SEQUENCE [LARGE SCALE GENOMIC DNA]</scope>
    <source>
        <strain evidence="1">TK-2024</strain>
        <tissue evidence="1">Old leaves</tissue>
    </source>
</reference>
<keyword evidence="2" id="KW-1185">Reference proteome</keyword>
<accession>A0ABR2CTL3</accession>
<sequence>MKIHATNAINTRPFPPRNTFTLSPLLLFGFAFDTVPVDKVEEEDDEVDLVAGAELVEVVAEAMVAALFLAKTVIVQDDELLDRHQCRKTLVLQIRLR</sequence>
<dbReference type="Proteomes" id="UP001472677">
    <property type="component" value="Unassembled WGS sequence"/>
</dbReference>
<name>A0ABR2CTL3_9ROSI</name>
<gene>
    <name evidence="1" type="ORF">V6N12_047657</name>
</gene>
<protein>
    <submittedName>
        <fullName evidence="1">Uncharacterized protein</fullName>
    </submittedName>
</protein>